<reference evidence="7 8" key="2">
    <citation type="journal article" date="2005" name="Nature">
        <title>The map-based sequence of the rice genome.</title>
        <authorList>
            <consortium name="International rice genome sequencing project (IRGSP)"/>
            <person name="Matsumoto T."/>
            <person name="Wu J."/>
            <person name="Kanamori H."/>
            <person name="Katayose Y."/>
            <person name="Fujisawa M."/>
            <person name="Namiki N."/>
            <person name="Mizuno H."/>
            <person name="Yamamoto K."/>
            <person name="Antonio B.A."/>
            <person name="Baba T."/>
            <person name="Sakata K."/>
            <person name="Nagamura Y."/>
            <person name="Aoki H."/>
            <person name="Arikawa K."/>
            <person name="Arita K."/>
            <person name="Bito T."/>
            <person name="Chiden Y."/>
            <person name="Fujitsuka N."/>
            <person name="Fukunaka R."/>
            <person name="Hamada M."/>
            <person name="Harada C."/>
            <person name="Hayashi A."/>
            <person name="Hijishita S."/>
            <person name="Honda M."/>
            <person name="Hosokawa S."/>
            <person name="Ichikawa Y."/>
            <person name="Idonuma A."/>
            <person name="Iijima M."/>
            <person name="Ikeda M."/>
            <person name="Ikeno M."/>
            <person name="Ito K."/>
            <person name="Ito S."/>
            <person name="Ito T."/>
            <person name="Ito Y."/>
            <person name="Ito Y."/>
            <person name="Iwabuchi A."/>
            <person name="Kamiya K."/>
            <person name="Karasawa W."/>
            <person name="Kurita K."/>
            <person name="Katagiri S."/>
            <person name="Kikuta A."/>
            <person name="Kobayashi H."/>
            <person name="Kobayashi N."/>
            <person name="Machita K."/>
            <person name="Maehara T."/>
            <person name="Masukawa M."/>
            <person name="Mizubayashi T."/>
            <person name="Mukai Y."/>
            <person name="Nagasaki H."/>
            <person name="Nagata Y."/>
            <person name="Naito S."/>
            <person name="Nakashima M."/>
            <person name="Nakama Y."/>
            <person name="Nakamichi Y."/>
            <person name="Nakamura M."/>
            <person name="Meguro A."/>
            <person name="Negishi M."/>
            <person name="Ohta I."/>
            <person name="Ohta T."/>
            <person name="Okamoto M."/>
            <person name="Ono N."/>
            <person name="Saji S."/>
            <person name="Sakaguchi M."/>
            <person name="Sakai K."/>
            <person name="Shibata M."/>
            <person name="Shimokawa T."/>
            <person name="Song J."/>
            <person name="Takazaki Y."/>
            <person name="Terasawa K."/>
            <person name="Tsugane M."/>
            <person name="Tsuji K."/>
            <person name="Ueda S."/>
            <person name="Waki K."/>
            <person name="Yamagata H."/>
            <person name="Yamamoto M."/>
            <person name="Yamamoto S."/>
            <person name="Yamane H."/>
            <person name="Yoshiki S."/>
            <person name="Yoshihara R."/>
            <person name="Yukawa K."/>
            <person name="Zhong H."/>
            <person name="Yano M."/>
            <person name="Yuan Q."/>
            <person name="Ouyang S."/>
            <person name="Liu J."/>
            <person name="Jones K.M."/>
            <person name="Gansberger K."/>
            <person name="Moffat K."/>
            <person name="Hill J."/>
            <person name="Bera J."/>
            <person name="Fadrosh D."/>
            <person name="Jin S."/>
            <person name="Johri S."/>
            <person name="Kim M."/>
            <person name="Overton L."/>
            <person name="Reardon M."/>
            <person name="Tsitrin T."/>
            <person name="Vuong H."/>
            <person name="Weaver B."/>
            <person name="Ciecko A."/>
            <person name="Tallon L."/>
            <person name="Jackson J."/>
            <person name="Pai G."/>
            <person name="Aken S.V."/>
            <person name="Utterback T."/>
            <person name="Reidmuller S."/>
            <person name="Feldblyum T."/>
            <person name="Hsiao J."/>
            <person name="Zismann V."/>
            <person name="Iobst S."/>
            <person name="de Vazeille A.R."/>
            <person name="Buell C.R."/>
            <person name="Ying K."/>
            <person name="Li Y."/>
            <person name="Lu T."/>
            <person name="Huang Y."/>
            <person name="Zhao Q."/>
            <person name="Feng Q."/>
            <person name="Zhang L."/>
            <person name="Zhu J."/>
            <person name="Weng Q."/>
            <person name="Mu J."/>
            <person name="Lu Y."/>
            <person name="Fan D."/>
            <person name="Liu Y."/>
            <person name="Guan J."/>
            <person name="Zhang Y."/>
            <person name="Yu S."/>
            <person name="Liu X."/>
            <person name="Zhang Y."/>
            <person name="Hong G."/>
            <person name="Han B."/>
            <person name="Choisne N."/>
            <person name="Demange N."/>
            <person name="Orjeda G."/>
            <person name="Samain S."/>
            <person name="Cattolico L."/>
            <person name="Pelletier E."/>
            <person name="Couloux A."/>
            <person name="Segurens B."/>
            <person name="Wincker P."/>
            <person name="D'Hont A."/>
            <person name="Scarpelli C."/>
            <person name="Weissenbach J."/>
            <person name="Salanoubat M."/>
            <person name="Quetier F."/>
            <person name="Yu Y."/>
            <person name="Kim H.R."/>
            <person name="Rambo T."/>
            <person name="Currie J."/>
            <person name="Collura K."/>
            <person name="Luo M."/>
            <person name="Yang T."/>
            <person name="Ammiraju J.S.S."/>
            <person name="Engler F."/>
            <person name="Soderlund C."/>
            <person name="Wing R.A."/>
            <person name="Palmer L.E."/>
            <person name="de la Bastide M."/>
            <person name="Spiegel L."/>
            <person name="Nascimento L."/>
            <person name="Zutavern T."/>
            <person name="O'Shaughnessy A."/>
            <person name="Dike S."/>
            <person name="Dedhia N."/>
            <person name="Preston R."/>
            <person name="Balija V."/>
            <person name="McCombie W.R."/>
            <person name="Chow T."/>
            <person name="Chen H."/>
            <person name="Chung M."/>
            <person name="Chen C."/>
            <person name="Shaw J."/>
            <person name="Wu H."/>
            <person name="Hsiao K."/>
            <person name="Chao Y."/>
            <person name="Chu M."/>
            <person name="Cheng C."/>
            <person name="Hour A."/>
            <person name="Lee P."/>
            <person name="Lin S."/>
            <person name="Lin Y."/>
            <person name="Liou J."/>
            <person name="Liu S."/>
            <person name="Hsing Y."/>
            <person name="Raghuvanshi S."/>
            <person name="Mohanty A."/>
            <person name="Bharti A.K."/>
            <person name="Gaur A."/>
            <person name="Gupta V."/>
            <person name="Kumar D."/>
            <person name="Ravi V."/>
            <person name="Vij S."/>
            <person name="Kapur A."/>
            <person name="Khurana P."/>
            <person name="Khurana P."/>
            <person name="Khurana J.P."/>
            <person name="Tyagi A.K."/>
            <person name="Gaikwad K."/>
            <person name="Singh A."/>
            <person name="Dalal V."/>
            <person name="Srivastava S."/>
            <person name="Dixit A."/>
            <person name="Pal A.K."/>
            <person name="Ghazi I.A."/>
            <person name="Yadav M."/>
            <person name="Pandit A."/>
            <person name="Bhargava A."/>
            <person name="Sureshbabu K."/>
            <person name="Batra K."/>
            <person name="Sharma T.R."/>
            <person name="Mohapatra T."/>
            <person name="Singh N.K."/>
            <person name="Messing J."/>
            <person name="Nelson A.B."/>
            <person name="Fuks G."/>
            <person name="Kavchok S."/>
            <person name="Keizer G."/>
            <person name="Linton E."/>
            <person name="Llaca V."/>
            <person name="Song R."/>
            <person name="Tanyolac B."/>
            <person name="Young S."/>
            <person name="Ho-Il K."/>
            <person name="Hahn J.H."/>
            <person name="Sangsakoo G."/>
            <person name="Vanavichit A."/>
            <person name="de Mattos Luiz.A.T."/>
            <person name="Zimmer P.D."/>
            <person name="Malone G."/>
            <person name="Dellagostin O."/>
            <person name="de Oliveira A.C."/>
            <person name="Bevan M."/>
            <person name="Bancroft I."/>
            <person name="Minx P."/>
            <person name="Cordum H."/>
            <person name="Wilson R."/>
            <person name="Cheng Z."/>
            <person name="Jin W."/>
            <person name="Jiang J."/>
            <person name="Leong S.A."/>
            <person name="Iwama H."/>
            <person name="Gojobori T."/>
            <person name="Itoh T."/>
            <person name="Niimura Y."/>
            <person name="Fujii Y."/>
            <person name="Habara T."/>
            <person name="Sakai H."/>
            <person name="Sato Y."/>
            <person name="Wilson G."/>
            <person name="Kumar K."/>
            <person name="McCouch S."/>
            <person name="Juretic N."/>
            <person name="Hoen D."/>
            <person name="Wright S."/>
            <person name="Bruskiewich R."/>
            <person name="Bureau T."/>
            <person name="Miyao A."/>
            <person name="Hirochika H."/>
            <person name="Nishikawa T."/>
            <person name="Kadowaki K."/>
            <person name="Sugiura M."/>
            <person name="Burr B."/>
            <person name="Sasaki T."/>
        </authorList>
    </citation>
    <scope>NUCLEOTIDE SEQUENCE [LARGE SCALE GENOMIC DNA]</scope>
    <source>
        <strain evidence="8">cv. Nipponbare</strain>
    </source>
</reference>
<comment type="similarity">
    <text evidence="2">Belongs to the Tdpoz family.</text>
</comment>
<dbReference type="KEGG" id="dosa:Os08g0406600"/>
<evidence type="ECO:0000259" key="4">
    <source>
        <dbReference type="PROSITE" id="PS50097"/>
    </source>
</evidence>
<gene>
    <name evidence="7" type="ordered locus">Os08g0406600</name>
    <name evidence="6" type="ORF">P0453D01.7</name>
</gene>
<dbReference type="Gramene" id="Os08t0406600-01">
    <property type="protein sequence ID" value="Os08t0406600-01"/>
    <property type="gene ID" value="Os08g0406600"/>
</dbReference>
<dbReference type="InterPro" id="IPR056423">
    <property type="entry name" value="BACK_BPM_SPOP"/>
</dbReference>
<dbReference type="PROSITE" id="PS50097">
    <property type="entry name" value="BTB"/>
    <property type="match status" value="1"/>
</dbReference>
<dbReference type="InterPro" id="IPR008974">
    <property type="entry name" value="TRAF-like"/>
</dbReference>
<dbReference type="InterPro" id="IPR002083">
    <property type="entry name" value="MATH/TRAF_dom"/>
</dbReference>
<reference evidence="7" key="3">
    <citation type="journal article" date="2006" name="Nucleic Acids Res.">
        <title>The Rice Annotation Project Database (RAP-DB): hub for Oryza sativa ssp. japonica genome information.</title>
        <authorList>
            <person name="Ohyanagi H."/>
            <person name="Tanaka T."/>
            <person name="Sakai H."/>
            <person name="Shigemoto Y."/>
            <person name="Yamaguchi K."/>
            <person name="Habara T."/>
            <person name="Fujii Y."/>
            <person name="Antonio B.A."/>
            <person name="Nagamura Y."/>
            <person name="Imanishi T."/>
            <person name="Ikeo K."/>
            <person name="Itoh T."/>
            <person name="Gojobori T."/>
            <person name="Sasaki T."/>
        </authorList>
    </citation>
    <scope>NUCLEOTIDE SEQUENCE</scope>
</reference>
<feature type="compositionally biased region" description="Low complexity" evidence="3">
    <location>
        <begin position="15"/>
        <end position="32"/>
    </location>
</feature>
<dbReference type="PROSITE" id="PS50144">
    <property type="entry name" value="MATH"/>
    <property type="match status" value="1"/>
</dbReference>
<evidence type="ECO:0000313" key="8">
    <source>
        <dbReference type="Proteomes" id="UP000000763"/>
    </source>
</evidence>
<evidence type="ECO:0000256" key="3">
    <source>
        <dbReference type="SAM" id="MobiDB-lite"/>
    </source>
</evidence>
<dbReference type="SMR" id="A0A0P0XFF8"/>
<name>A0A0P0XFF8_ORYSJ</name>
<dbReference type="KEGG" id="osa:4345530"/>
<protein>
    <submittedName>
        <fullName evidence="7">Os08g0406600 protein</fullName>
    </submittedName>
    <submittedName>
        <fullName evidence="6">Speckle-type POZ protein</fullName>
    </submittedName>
</protein>
<dbReference type="GO" id="GO:0016567">
    <property type="term" value="P:protein ubiquitination"/>
    <property type="evidence" value="ECO:0007669"/>
    <property type="project" value="InterPro"/>
</dbReference>
<sequence length="401" mass="44017">MHILSLPMAAAAASTVPQSSSTSSTPQNTISTHSTELVRGSHEFTVAGYSLQKRKGAGHSIRSGSFEVGGYSWAIRFYPAGSTKEEERHVSVYLELRSTVVEKVTARFSFHVHGASASSLHMRGSFDDYTPTSKSWGYPKFMEIETVESEYLINDCLTLLCDVEVVKTVKTGATISCFITVPPPAICRDLELLVGSKEGSDVTLQLEQSEYDAHRAVLAARSPVFSAQFFGPMADEDAAAAGSRRNVRIHDIKPAVFEAVLHFVYTDTLPPATTSWSASHRDKRPKLSDVAAASCSEEEVRVMIGERLAAADRFDLERMRLLCEDALWETIDVANAAATLRLADRHHCPQLKELCMEYIASAGVLAAVMTTEGFRELKLDCPSLLIEILENFGKRSEADEE</sequence>
<dbReference type="InterPro" id="IPR000210">
    <property type="entry name" value="BTB/POZ_dom"/>
</dbReference>
<reference evidence="7" key="7">
    <citation type="submission" date="2012-08" db="EMBL/GenBank/DDBJ databases">
        <title>Oryza sativa nipponbare(GA3) genomic DNA, chromosome 8.</title>
        <authorList>
            <consortium name="IRGSP(International Rice Genome Sequencing Project)"/>
        </authorList>
    </citation>
    <scope>NUCLEOTIDE SEQUENCE</scope>
</reference>
<dbReference type="Pfam" id="PF00651">
    <property type="entry name" value="BTB"/>
    <property type="match status" value="1"/>
</dbReference>
<feature type="domain" description="MATH" evidence="5">
    <location>
        <begin position="39"/>
        <end position="163"/>
    </location>
</feature>
<accession>A0A0P0XFF8</accession>
<dbReference type="OrthoDB" id="599721at2759"/>
<reference evidence="7" key="5">
    <citation type="journal article" date="2008" name="Nucleic Acids Res.">
        <title>The Rice Annotation Project Database (RAP-DB): 2008 update.</title>
        <authorList>
            <consortium name="The Rice Annotation Project (RAP)"/>
            <person name="Tanaka T."/>
            <person name="Antonio B.A."/>
            <person name="Kikuchi S."/>
            <person name="Matsumoto T."/>
            <person name="Nagamura Y."/>
            <person name="Numa H."/>
            <person name="Sakai H."/>
            <person name="Wu J."/>
            <person name="Itoh T."/>
            <person name="Sasaki T."/>
            <person name="Aono R."/>
            <person name="Fujii Y."/>
            <person name="Habara T."/>
            <person name="Harada E."/>
            <person name="Kanno M."/>
            <person name="Kawahara Y."/>
            <person name="Kawashima H."/>
            <person name="Kubooka H."/>
            <person name="Matsuya A."/>
            <person name="Nakaoka H."/>
            <person name="Saichi N."/>
            <person name="Sanbonmatsu R."/>
            <person name="Sato Y."/>
            <person name="Shinso Y."/>
            <person name="Suzuki M."/>
            <person name="Takeda J."/>
            <person name="Tanino M."/>
            <person name="Todokoro F."/>
            <person name="Yamaguchi K."/>
            <person name="Yamamoto N."/>
            <person name="Yamasaki C."/>
            <person name="Imanishi T."/>
            <person name="Okido T."/>
            <person name="Tada M."/>
            <person name="Ikeo K."/>
            <person name="Tateno Y."/>
            <person name="Gojobori T."/>
            <person name="Lin Y.C."/>
            <person name="Wei F.J."/>
            <person name="Hsing Y.I."/>
            <person name="Zhao Q."/>
            <person name="Han B."/>
            <person name="Kramer M.R."/>
            <person name="McCombie R.W."/>
            <person name="Lonsdale D."/>
            <person name="O'Donovan C.C."/>
            <person name="Whitfield E.J."/>
            <person name="Apweiler R."/>
            <person name="Koyanagi K.O."/>
            <person name="Khurana J.P."/>
            <person name="Raghuvanshi S."/>
            <person name="Singh N.K."/>
            <person name="Tyagi A.K."/>
            <person name="Haberer G."/>
            <person name="Fujisawa M."/>
            <person name="Hosokawa S."/>
            <person name="Ito Y."/>
            <person name="Ikawa H."/>
            <person name="Shibata M."/>
            <person name="Yamamoto M."/>
            <person name="Bruskiewich R.M."/>
            <person name="Hoen D.R."/>
            <person name="Bureau TE."/>
            <person name="Namiki N."/>
            <person name="Ohyanagi H."/>
            <person name="Sakai Y."/>
            <person name="Nobushima S."/>
            <person name="Sakata K."/>
            <person name="Barrero R.A."/>
            <person name="Sato Y."/>
            <person name="Souvorov A."/>
            <person name="Smith-White B."/>
            <person name="Tatusova T."/>
            <person name="An S."/>
            <person name="An G."/>
            <person name="OOta S."/>
            <person name="Fuks G."/>
            <person name="Messing J."/>
            <person name="Christie K.R."/>
            <person name="Lieberherr D."/>
            <person name="Kim H."/>
            <person name="Zuccolo A."/>
            <person name="Wing R.A."/>
            <person name="Nobuta K."/>
            <person name="Green P.J."/>
            <person name="Lu C."/>
            <person name="Meyers BC."/>
            <person name="Chaparro C."/>
            <person name="Piegu B."/>
            <person name="Panaud O."/>
            <person name="Echeverria M."/>
        </authorList>
    </citation>
    <scope>NUCLEOTIDE SEQUENCE</scope>
</reference>
<dbReference type="SUPFAM" id="SSF49599">
    <property type="entry name" value="TRAF domain-like"/>
    <property type="match status" value="1"/>
</dbReference>
<dbReference type="InterPro" id="IPR045005">
    <property type="entry name" value="BPM1-6"/>
</dbReference>
<reference evidence="6" key="1">
    <citation type="submission" date="2002-01" db="EMBL/GenBank/DDBJ databases">
        <title>Oryza sativa nipponbare(GA3) genomic DNA, chromosome 8, PAC clone:P0453D01.</title>
        <authorList>
            <person name="Sasaki T."/>
            <person name="Matsumoto T."/>
            <person name="Yamamoto K."/>
        </authorList>
    </citation>
    <scope>NUCLEOTIDE SEQUENCE</scope>
</reference>
<reference evidence="7" key="4">
    <citation type="journal article" date="2007" name="Genome Res.">
        <title>Curated Genome Annotation of Oryza sativa ssp. japonica and Comparative Genome Analysis with Arabidopsis thaliana.</title>
        <authorList>
            <consortium name="The Rice Annotation Project (RAP)"/>
            <person name="Itoh T."/>
            <person name="Tanaka T."/>
            <person name="Barrero R.A."/>
            <person name="Yamasaki C."/>
            <person name="Fujii Y."/>
            <person name="Hilton P.B."/>
            <person name="Antonio B.A."/>
            <person name="Aono H."/>
            <person name="Apweiler R."/>
            <person name="Bruskiewich R."/>
            <person name="Bureau T."/>
            <person name="Burr F."/>
            <person name="Costa de Oliveira A."/>
            <person name="Fuks G."/>
            <person name="Habara T."/>
            <person name="Haberer G."/>
            <person name="Han B."/>
            <person name="Harada E."/>
            <person name="Hiraki A.T."/>
            <person name="Hirochika H."/>
            <person name="Hoen D."/>
            <person name="Hokari H."/>
            <person name="Hosokawa S."/>
            <person name="Hsing Y."/>
            <person name="Ikawa H."/>
            <person name="Ikeo K."/>
            <person name="Imanishi T."/>
            <person name="Ito Y."/>
            <person name="Jaiswal P."/>
            <person name="Kanno M."/>
            <person name="Kawahara Y."/>
            <person name="Kawamura T."/>
            <person name="Kawashima H."/>
            <person name="Khurana J.P."/>
            <person name="Kikuchi S."/>
            <person name="Komatsu S."/>
            <person name="Koyanagi K.O."/>
            <person name="Kubooka H."/>
            <person name="Lieberherr D."/>
            <person name="Lin Y.C."/>
            <person name="Lonsdale D."/>
            <person name="Matsumoto T."/>
            <person name="Matsuya A."/>
            <person name="McCombie W.R."/>
            <person name="Messing J."/>
            <person name="Miyao A."/>
            <person name="Mulder N."/>
            <person name="Nagamura Y."/>
            <person name="Nam J."/>
            <person name="Namiki N."/>
            <person name="Numa H."/>
            <person name="Nurimoto S."/>
            <person name="O'donovan C."/>
            <person name="Ohyanagi H."/>
            <person name="Okido T."/>
            <person name="Oota S."/>
            <person name="Osato N."/>
            <person name="Palmer L.E."/>
            <person name="Quetier F."/>
            <person name="Raghuvanshi S."/>
            <person name="Saichi N."/>
            <person name="Sakai H."/>
            <person name="Sakai Y."/>
            <person name="Sakata K."/>
            <person name="Sakurai T."/>
            <person name="Sato F."/>
            <person name="Sato Y."/>
            <person name="Schoof H."/>
            <person name="Seki M."/>
            <person name="Shibata M."/>
            <person name="Shimizu Y."/>
            <person name="Shinozaki K."/>
            <person name="Shinso Y."/>
            <person name="Singh N.K."/>
            <person name="Smith-White B."/>
            <person name="Takeda J."/>
            <person name="Tanino M."/>
            <person name="Tatusova T."/>
            <person name="Thongjuea S."/>
            <person name="Todokoro F."/>
            <person name="Tsugane M."/>
            <person name="Tyagi A.K."/>
            <person name="Vanavichit A."/>
            <person name="Wang A."/>
            <person name="Wing R.A."/>
            <person name="Yamaguchi K."/>
            <person name="Yamamoto M."/>
            <person name="Yamamoto N."/>
            <person name="Yu Y."/>
            <person name="Zhang H."/>
            <person name="Zhao Q."/>
            <person name="Higo K."/>
            <person name="Burr B."/>
            <person name="Gojobori T."/>
            <person name="Sasaki T."/>
        </authorList>
    </citation>
    <scope>NUCLEOTIDE SEQUENCE</scope>
</reference>
<dbReference type="SUPFAM" id="SSF54695">
    <property type="entry name" value="POZ domain"/>
    <property type="match status" value="1"/>
</dbReference>
<dbReference type="EMBL" id="AP004691">
    <property type="protein sequence ID" value="BAC98596.1"/>
    <property type="molecule type" value="Genomic_DNA"/>
</dbReference>
<comment type="pathway">
    <text evidence="1">Protein modification; protein ubiquitination.</text>
</comment>
<dbReference type="InterPro" id="IPR011333">
    <property type="entry name" value="SKP1/BTB/POZ_sf"/>
</dbReference>
<evidence type="ECO:0000313" key="6">
    <source>
        <dbReference type="EMBL" id="BAC98596.1"/>
    </source>
</evidence>
<dbReference type="Gene3D" id="3.30.710.10">
    <property type="entry name" value="Potassium Channel Kv1.1, Chain A"/>
    <property type="match status" value="1"/>
</dbReference>
<evidence type="ECO:0000259" key="5">
    <source>
        <dbReference type="PROSITE" id="PS50144"/>
    </source>
</evidence>
<dbReference type="Pfam" id="PF24570">
    <property type="entry name" value="BACK_BPM_SPOP"/>
    <property type="match status" value="1"/>
</dbReference>
<reference evidence="7" key="8">
    <citation type="submission" date="2012-08" db="EMBL/GenBank/DDBJ databases">
        <title>The Second Rice Annotation Project Meeting (RAP2).</title>
        <authorList>
            <consortium name="The Rice Annotation Project (RAP)"/>
        </authorList>
    </citation>
    <scope>NUCLEOTIDE SEQUENCE</scope>
</reference>
<dbReference type="OMA" id="CEDALWE"/>
<dbReference type="AlphaFoldDB" id="A0A0P0XFF8"/>
<feature type="region of interest" description="Disordered" evidence="3">
    <location>
        <begin position="15"/>
        <end position="36"/>
    </location>
</feature>
<proteinExistence type="inferred from homology"/>
<dbReference type="Proteomes" id="UP000000763">
    <property type="component" value="Chromosome 8"/>
</dbReference>
<feature type="domain" description="BTB" evidence="4">
    <location>
        <begin position="200"/>
        <end position="273"/>
    </location>
</feature>
<organism evidence="6 8">
    <name type="scientific">Oryza sativa subsp. japonica</name>
    <name type="common">Rice</name>
    <dbReference type="NCBI Taxonomy" id="39947"/>
    <lineage>
        <taxon>Eukaryota</taxon>
        <taxon>Viridiplantae</taxon>
        <taxon>Streptophyta</taxon>
        <taxon>Embryophyta</taxon>
        <taxon>Tracheophyta</taxon>
        <taxon>Spermatophyta</taxon>
        <taxon>Magnoliopsida</taxon>
        <taxon>Liliopsida</taxon>
        <taxon>Poales</taxon>
        <taxon>Poaceae</taxon>
        <taxon>BOP clade</taxon>
        <taxon>Oryzoideae</taxon>
        <taxon>Oryzeae</taxon>
        <taxon>Oryzinae</taxon>
        <taxon>Oryza</taxon>
        <taxon>Oryza sativa</taxon>
    </lineage>
</organism>
<dbReference type="CDD" id="cd00121">
    <property type="entry name" value="MATH"/>
    <property type="match status" value="1"/>
</dbReference>
<dbReference type="SMART" id="SM00225">
    <property type="entry name" value="BTB"/>
    <property type="match status" value="1"/>
</dbReference>
<dbReference type="Gene3D" id="1.25.40.420">
    <property type="match status" value="1"/>
</dbReference>
<evidence type="ECO:0000313" key="7">
    <source>
        <dbReference type="EMBL" id="BAF23685.1"/>
    </source>
</evidence>
<reference evidence="8" key="6">
    <citation type="journal article" date="2008" name="Nucleic Acids Res.">
        <title>The rice annotation project database (RAP-DB): 2008 update.</title>
        <authorList>
            <consortium name="The rice annotation project (RAP)"/>
        </authorList>
    </citation>
    <scope>GENOME REANNOTATION</scope>
    <source>
        <strain evidence="8">cv. Nipponbare</strain>
    </source>
</reference>
<evidence type="ECO:0000256" key="2">
    <source>
        <dbReference type="ARBA" id="ARBA00010846"/>
    </source>
</evidence>
<dbReference type="EMBL" id="AP008214">
    <property type="protein sequence ID" value="BAF23685.1"/>
    <property type="molecule type" value="Genomic_DNA"/>
</dbReference>
<dbReference type="PANTHER" id="PTHR26379:SF268">
    <property type="entry name" value="OS08G0406500 PROTEIN"/>
    <property type="match status" value="1"/>
</dbReference>
<dbReference type="GeneID" id="4345530"/>
<evidence type="ECO:0000256" key="1">
    <source>
        <dbReference type="ARBA" id="ARBA00004906"/>
    </source>
</evidence>
<dbReference type="Gene3D" id="2.60.210.10">
    <property type="entry name" value="Apoptosis, Tumor Necrosis Factor Receptor Associated Protein 2, Chain A"/>
    <property type="match status" value="1"/>
</dbReference>
<dbReference type="PANTHER" id="PTHR26379">
    <property type="entry name" value="BTB/POZ AND MATH DOMAIN-CONTAINING PROTEIN 1"/>
    <property type="match status" value="1"/>
</dbReference>
<dbReference type="Pfam" id="PF22486">
    <property type="entry name" value="MATH_2"/>
    <property type="match status" value="1"/>
</dbReference>